<proteinExistence type="predicted"/>
<reference evidence="2" key="2">
    <citation type="submission" date="2020-11" db="EMBL/GenBank/DDBJ databases">
        <authorList>
            <person name="McCartney M.A."/>
            <person name="Auch B."/>
            <person name="Kono T."/>
            <person name="Mallez S."/>
            <person name="Becker A."/>
            <person name="Gohl D.M."/>
            <person name="Silverstein K.A.T."/>
            <person name="Koren S."/>
            <person name="Bechman K.B."/>
            <person name="Herman A."/>
            <person name="Abrahante J.E."/>
            <person name="Garbe J."/>
        </authorList>
    </citation>
    <scope>NUCLEOTIDE SEQUENCE</scope>
    <source>
        <strain evidence="2">Duluth1</strain>
        <tissue evidence="2">Whole animal</tissue>
    </source>
</reference>
<protein>
    <submittedName>
        <fullName evidence="2">Uncharacterized protein</fullName>
    </submittedName>
</protein>
<organism evidence="2 3">
    <name type="scientific">Dreissena polymorpha</name>
    <name type="common">Zebra mussel</name>
    <name type="synonym">Mytilus polymorpha</name>
    <dbReference type="NCBI Taxonomy" id="45954"/>
    <lineage>
        <taxon>Eukaryota</taxon>
        <taxon>Metazoa</taxon>
        <taxon>Spiralia</taxon>
        <taxon>Lophotrochozoa</taxon>
        <taxon>Mollusca</taxon>
        <taxon>Bivalvia</taxon>
        <taxon>Autobranchia</taxon>
        <taxon>Heteroconchia</taxon>
        <taxon>Euheterodonta</taxon>
        <taxon>Imparidentia</taxon>
        <taxon>Neoheterodontei</taxon>
        <taxon>Myida</taxon>
        <taxon>Dreissenoidea</taxon>
        <taxon>Dreissenidae</taxon>
        <taxon>Dreissena</taxon>
    </lineage>
</organism>
<accession>A0A9D3Z7G1</accession>
<comment type="caution">
    <text evidence="2">The sequence shown here is derived from an EMBL/GenBank/DDBJ whole genome shotgun (WGS) entry which is preliminary data.</text>
</comment>
<dbReference type="Proteomes" id="UP000828390">
    <property type="component" value="Unassembled WGS sequence"/>
</dbReference>
<evidence type="ECO:0000256" key="1">
    <source>
        <dbReference type="SAM" id="MobiDB-lite"/>
    </source>
</evidence>
<name>A0A9D3Z7G1_DREPO</name>
<dbReference type="EMBL" id="JAIWYP010000014">
    <property type="protein sequence ID" value="KAH3711747.1"/>
    <property type="molecule type" value="Genomic_DNA"/>
</dbReference>
<reference evidence="2" key="1">
    <citation type="journal article" date="2019" name="bioRxiv">
        <title>The Genome of the Zebra Mussel, Dreissena polymorpha: A Resource for Invasive Species Research.</title>
        <authorList>
            <person name="McCartney M.A."/>
            <person name="Auch B."/>
            <person name="Kono T."/>
            <person name="Mallez S."/>
            <person name="Zhang Y."/>
            <person name="Obille A."/>
            <person name="Becker A."/>
            <person name="Abrahante J.E."/>
            <person name="Garbe J."/>
            <person name="Badalamenti J.P."/>
            <person name="Herman A."/>
            <person name="Mangelson H."/>
            <person name="Liachko I."/>
            <person name="Sullivan S."/>
            <person name="Sone E.D."/>
            <person name="Koren S."/>
            <person name="Silverstein K.A.T."/>
            <person name="Beckman K.B."/>
            <person name="Gohl D.M."/>
        </authorList>
    </citation>
    <scope>NUCLEOTIDE SEQUENCE</scope>
    <source>
        <strain evidence="2">Duluth1</strain>
        <tissue evidence="2">Whole animal</tissue>
    </source>
</reference>
<evidence type="ECO:0000313" key="2">
    <source>
        <dbReference type="EMBL" id="KAH3711747.1"/>
    </source>
</evidence>
<keyword evidence="3" id="KW-1185">Reference proteome</keyword>
<dbReference type="AlphaFoldDB" id="A0A9D3Z7G1"/>
<gene>
    <name evidence="2" type="ORF">DPMN_071420</name>
</gene>
<feature type="region of interest" description="Disordered" evidence="1">
    <location>
        <begin position="1"/>
        <end position="29"/>
    </location>
</feature>
<evidence type="ECO:0000313" key="3">
    <source>
        <dbReference type="Proteomes" id="UP000828390"/>
    </source>
</evidence>
<sequence length="86" mass="9782">MLRKKSKDSGRTPGVTGSKPAPGNTTPIIDVDDANIKNIKALLRVYRSRKRKPVRYYYNVDERKNLPLSGCRINGVHRDLRMGKTE</sequence>